<sequence>MCHRTHVCRTSPPAARRTRVSACRAFLHLCVLIRQLHAGFAYDQTRAQLYALLQSATIQDNSAADMMLRWTSSSCGISATRLHA</sequence>
<evidence type="ECO:0000313" key="2">
    <source>
        <dbReference type="EMBL" id="KZP11918.1"/>
    </source>
</evidence>
<evidence type="ECO:0000256" key="1">
    <source>
        <dbReference type="SAM" id="SignalP"/>
    </source>
</evidence>
<feature type="chain" id="PRO_5007997370" evidence="1">
    <location>
        <begin position="39"/>
        <end position="84"/>
    </location>
</feature>
<dbReference type="EMBL" id="KV417620">
    <property type="protein sequence ID" value="KZP14218.1"/>
    <property type="molecule type" value="Genomic_DNA"/>
</dbReference>
<dbReference type="EMBL" id="KV417655">
    <property type="protein sequence ID" value="KZP11918.1"/>
    <property type="molecule type" value="Genomic_DNA"/>
</dbReference>
<dbReference type="OrthoDB" id="425936at2759"/>
<dbReference type="AlphaFoldDB" id="A0A166ASP1"/>
<keyword evidence="4" id="KW-1185">Reference proteome</keyword>
<organism evidence="2 4">
    <name type="scientific">Athelia psychrophila</name>
    <dbReference type="NCBI Taxonomy" id="1759441"/>
    <lineage>
        <taxon>Eukaryota</taxon>
        <taxon>Fungi</taxon>
        <taxon>Dikarya</taxon>
        <taxon>Basidiomycota</taxon>
        <taxon>Agaricomycotina</taxon>
        <taxon>Agaricomycetes</taxon>
        <taxon>Agaricomycetidae</taxon>
        <taxon>Atheliales</taxon>
        <taxon>Atheliaceae</taxon>
        <taxon>Athelia</taxon>
    </lineage>
</organism>
<feature type="signal peptide" evidence="1">
    <location>
        <begin position="1"/>
        <end position="38"/>
    </location>
</feature>
<protein>
    <submittedName>
        <fullName evidence="2">Uncharacterized protein</fullName>
    </submittedName>
</protein>
<gene>
    <name evidence="3" type="ORF">FIBSPDRAFT_868451</name>
    <name evidence="2" type="ORF">FIBSPDRAFT_870810</name>
</gene>
<feature type="non-terminal residue" evidence="2">
    <location>
        <position position="1"/>
    </location>
</feature>
<dbReference type="Proteomes" id="UP000076532">
    <property type="component" value="Unassembled WGS sequence"/>
</dbReference>
<name>A0A166ASP1_9AGAM</name>
<accession>A0A166ASP1</accession>
<proteinExistence type="predicted"/>
<keyword evidence="1" id="KW-0732">Signal</keyword>
<evidence type="ECO:0000313" key="3">
    <source>
        <dbReference type="EMBL" id="KZP14218.1"/>
    </source>
</evidence>
<evidence type="ECO:0000313" key="4">
    <source>
        <dbReference type="Proteomes" id="UP000076532"/>
    </source>
</evidence>
<reference evidence="2 4" key="1">
    <citation type="journal article" date="2016" name="Mol. Biol. Evol.">
        <title>Comparative Genomics of Early-Diverging Mushroom-Forming Fungi Provides Insights into the Origins of Lignocellulose Decay Capabilities.</title>
        <authorList>
            <person name="Nagy L.G."/>
            <person name="Riley R."/>
            <person name="Tritt A."/>
            <person name="Adam C."/>
            <person name="Daum C."/>
            <person name="Floudas D."/>
            <person name="Sun H."/>
            <person name="Yadav J.S."/>
            <person name="Pangilinan J."/>
            <person name="Larsson K.H."/>
            <person name="Matsuura K."/>
            <person name="Barry K."/>
            <person name="Labutti K."/>
            <person name="Kuo R."/>
            <person name="Ohm R.A."/>
            <person name="Bhattacharya S.S."/>
            <person name="Shirouzu T."/>
            <person name="Yoshinaga Y."/>
            <person name="Martin F.M."/>
            <person name="Grigoriev I.V."/>
            <person name="Hibbett D.S."/>
        </authorList>
    </citation>
    <scope>NUCLEOTIDE SEQUENCE [LARGE SCALE GENOMIC DNA]</scope>
    <source>
        <strain evidence="2 4">CBS 109695</strain>
    </source>
</reference>